<dbReference type="GO" id="GO:0016616">
    <property type="term" value="F:oxidoreductase activity, acting on the CH-OH group of donors, NAD or NADP as acceptor"/>
    <property type="evidence" value="ECO:0007669"/>
    <property type="project" value="InterPro"/>
</dbReference>
<dbReference type="PANTHER" id="PTHR43491:SF1">
    <property type="entry name" value="UDP-N-ACETYL-D-MANNOSAMINE DEHYDROGENASE"/>
    <property type="match status" value="1"/>
</dbReference>
<dbReference type="Pfam" id="PF00984">
    <property type="entry name" value="UDPG_MGDP_dh"/>
    <property type="match status" value="1"/>
</dbReference>
<sequence>MKVAIIGQGYVGLTISVFAAEHHTVVGFDNNQGVVDALNGGRSHIEGVASSDLAKWIAAGKYKATTDAADIAGSDVVVIAVPTPLTADRKPDLAFVEAACKTIGENLKTPALIINESTSFPGTVRNLIKPEIEKYSGGSIEHMYAVSPERVDPGRVDWDQKNTPRLYAGLTPEASKAVREFYSTFCDNLVEVSSPEVAESAKLFENTFRQVNIALVNEFAQIAHALGISVYETLDAAATKPYGFMKFMPSAGVGGHCIPVDPSYLADTAARVGVPATFIERANEVNLEMAAYVVGRVAADNGGSLSGKSVQVVGVAYKPNVADTRETPAELVIEELKKAGAEVSWHDPVVKSWHGAQSSDLGGSEIAVVVTMHDVVSADAVLASAPYVFDTTGKVKSSHTL</sequence>
<evidence type="ECO:0000256" key="1">
    <source>
        <dbReference type="ARBA" id="ARBA00023002"/>
    </source>
</evidence>
<proteinExistence type="predicted"/>
<dbReference type="Pfam" id="PF03721">
    <property type="entry name" value="UDPG_MGDP_dh_N"/>
    <property type="match status" value="1"/>
</dbReference>
<dbReference type="GO" id="GO:0051287">
    <property type="term" value="F:NAD binding"/>
    <property type="evidence" value="ECO:0007669"/>
    <property type="project" value="InterPro"/>
</dbReference>
<reference evidence="4" key="1">
    <citation type="submission" date="2014-05" db="EMBL/GenBank/DDBJ databases">
        <title>Key roles for freshwater Actinobacteria revealed by deep metagenomic sequencing.</title>
        <authorList>
            <person name="Ghai R."/>
            <person name="Mizuno C.M."/>
            <person name="Picazo A."/>
            <person name="Camacho A."/>
            <person name="Rodriguez-Valera F."/>
        </authorList>
    </citation>
    <scope>NUCLEOTIDE SEQUENCE</scope>
</reference>
<gene>
    <name evidence="4" type="ORF">GM50_17610</name>
</gene>
<keyword evidence="2" id="KW-0520">NAD</keyword>
<name>A0A094QLC6_9ZZZZ</name>
<protein>
    <recommendedName>
        <fullName evidence="3">UDP-glucose/GDP-mannose dehydrogenase C-terminal domain-containing protein</fullName>
    </recommendedName>
</protein>
<organism evidence="4">
    <name type="scientific">freshwater metagenome</name>
    <dbReference type="NCBI Taxonomy" id="449393"/>
    <lineage>
        <taxon>unclassified sequences</taxon>
        <taxon>metagenomes</taxon>
        <taxon>ecological metagenomes</taxon>
    </lineage>
</organism>
<comment type="caution">
    <text evidence="4">The sequence shown here is derived from an EMBL/GenBank/DDBJ whole genome shotgun (WGS) entry which is preliminary data.</text>
</comment>
<dbReference type="SUPFAM" id="SSF48179">
    <property type="entry name" value="6-phosphogluconate dehydrogenase C-terminal domain-like"/>
    <property type="match status" value="1"/>
</dbReference>
<dbReference type="InterPro" id="IPR036291">
    <property type="entry name" value="NAD(P)-bd_dom_sf"/>
</dbReference>
<dbReference type="InterPro" id="IPR036220">
    <property type="entry name" value="UDP-Glc/GDP-Man_DH_C_sf"/>
</dbReference>
<dbReference type="NCBIfam" id="TIGR03026">
    <property type="entry name" value="NDP-sugDHase"/>
    <property type="match status" value="1"/>
</dbReference>
<dbReference type="PANTHER" id="PTHR43491">
    <property type="entry name" value="UDP-N-ACETYL-D-MANNOSAMINE DEHYDROGENASE"/>
    <property type="match status" value="1"/>
</dbReference>
<evidence type="ECO:0000256" key="2">
    <source>
        <dbReference type="ARBA" id="ARBA00023027"/>
    </source>
</evidence>
<dbReference type="GO" id="GO:0016628">
    <property type="term" value="F:oxidoreductase activity, acting on the CH-CH group of donors, NAD or NADP as acceptor"/>
    <property type="evidence" value="ECO:0007669"/>
    <property type="project" value="InterPro"/>
</dbReference>
<keyword evidence="1" id="KW-0560">Oxidoreductase</keyword>
<accession>A0A094QLC6</accession>
<dbReference type="PIRSF" id="PIRSF000124">
    <property type="entry name" value="UDPglc_GDPman_dh"/>
    <property type="match status" value="1"/>
</dbReference>
<dbReference type="SMART" id="SM00984">
    <property type="entry name" value="UDPG_MGDP_dh_C"/>
    <property type="match status" value="1"/>
</dbReference>
<dbReference type="AlphaFoldDB" id="A0A094QLC6"/>
<dbReference type="GO" id="GO:0000271">
    <property type="term" value="P:polysaccharide biosynthetic process"/>
    <property type="evidence" value="ECO:0007669"/>
    <property type="project" value="InterPro"/>
</dbReference>
<dbReference type="SUPFAM" id="SSF52413">
    <property type="entry name" value="UDP-glucose/GDP-mannose dehydrogenase C-terminal domain"/>
    <property type="match status" value="1"/>
</dbReference>
<evidence type="ECO:0000313" key="4">
    <source>
        <dbReference type="EMBL" id="KGA15291.1"/>
    </source>
</evidence>
<dbReference type="Pfam" id="PF03720">
    <property type="entry name" value="UDPG_MGDP_dh_C"/>
    <property type="match status" value="1"/>
</dbReference>
<dbReference type="InterPro" id="IPR017476">
    <property type="entry name" value="UDP-Glc/GDP-Man"/>
</dbReference>
<dbReference type="Gene3D" id="3.40.50.720">
    <property type="entry name" value="NAD(P)-binding Rossmann-like Domain"/>
    <property type="match status" value="2"/>
</dbReference>
<dbReference type="InterPro" id="IPR001732">
    <property type="entry name" value="UDP-Glc/GDP-Man_DH_N"/>
</dbReference>
<dbReference type="PIRSF" id="PIRSF500136">
    <property type="entry name" value="UDP_ManNAc_DH"/>
    <property type="match status" value="1"/>
</dbReference>
<dbReference type="InterPro" id="IPR028359">
    <property type="entry name" value="UDP_ManNAc/GlcNAc_DH"/>
</dbReference>
<dbReference type="InterPro" id="IPR008927">
    <property type="entry name" value="6-PGluconate_DH-like_C_sf"/>
</dbReference>
<dbReference type="EMBL" id="JNSK01000100">
    <property type="protein sequence ID" value="KGA15291.1"/>
    <property type="molecule type" value="Genomic_DNA"/>
</dbReference>
<evidence type="ECO:0000259" key="3">
    <source>
        <dbReference type="SMART" id="SM00984"/>
    </source>
</evidence>
<dbReference type="SUPFAM" id="SSF51735">
    <property type="entry name" value="NAD(P)-binding Rossmann-fold domains"/>
    <property type="match status" value="1"/>
</dbReference>
<dbReference type="InterPro" id="IPR014027">
    <property type="entry name" value="UDP-Glc/GDP-Man_DH_C"/>
</dbReference>
<dbReference type="InterPro" id="IPR014026">
    <property type="entry name" value="UDP-Glc/GDP-Man_DH_dimer"/>
</dbReference>
<feature type="domain" description="UDP-glucose/GDP-mannose dehydrogenase C-terminal" evidence="3">
    <location>
        <begin position="311"/>
        <end position="397"/>
    </location>
</feature>